<evidence type="ECO:0000256" key="4">
    <source>
        <dbReference type="ARBA" id="ARBA00022454"/>
    </source>
</evidence>
<dbReference type="InterPro" id="IPR016024">
    <property type="entry name" value="ARM-type_fold"/>
</dbReference>
<dbReference type="GO" id="GO:0005634">
    <property type="term" value="C:nucleus"/>
    <property type="evidence" value="ECO:0007669"/>
    <property type="project" value="UniProtKB-SubCell"/>
</dbReference>
<dbReference type="PANTHER" id="PTHR48208:SF2">
    <property type="entry name" value="CENTROMERE PROTEIN I"/>
    <property type="match status" value="1"/>
</dbReference>
<evidence type="ECO:0000313" key="7">
    <source>
        <dbReference type="EMBL" id="RZF37016.1"/>
    </source>
</evidence>
<organism evidence="7 8">
    <name type="scientific">Laodelphax striatellus</name>
    <name type="common">Small brown planthopper</name>
    <name type="synonym">Delphax striatella</name>
    <dbReference type="NCBI Taxonomy" id="195883"/>
    <lineage>
        <taxon>Eukaryota</taxon>
        <taxon>Metazoa</taxon>
        <taxon>Ecdysozoa</taxon>
        <taxon>Arthropoda</taxon>
        <taxon>Hexapoda</taxon>
        <taxon>Insecta</taxon>
        <taxon>Pterygota</taxon>
        <taxon>Neoptera</taxon>
        <taxon>Paraneoptera</taxon>
        <taxon>Hemiptera</taxon>
        <taxon>Auchenorrhyncha</taxon>
        <taxon>Fulgoroidea</taxon>
        <taxon>Delphacidae</taxon>
        <taxon>Criomorphinae</taxon>
        <taxon>Laodelphax</taxon>
    </lineage>
</organism>
<keyword evidence="6" id="KW-0137">Centromere</keyword>
<evidence type="ECO:0000256" key="3">
    <source>
        <dbReference type="ARBA" id="ARBA00005470"/>
    </source>
</evidence>
<sequence>MELQPLGDLFDRIQLFKNGLSSSSMPEFVNCLTEISSHASQDGLSDSQLTDLAHFISNADLRSSTVKLLFNCLVPKKCVPIALTKKIVTHLLMNYRKLTENDSSQKIIPMLQWIIGVIEFKLTDVKIIDGFYRLYFFMLDYTNVNVHEYIAQIIYMLTKPDDVVEEKVYHIQKIMAKACDRSSYLVALLSKFKSYKPQLVPKNIPNGKTLDATHCLPEKWTIAFKNAARRNSPEESMQVDSTTDQTNTLATNGKFLPARRCLEKVVNSYITYSNLSCSKSVPLHKIRLEDIDNLYDLQQNINVIELPTNILSLLWSDIGMRYLALADHGLQERFAISLSDLLDKVFLKMALKSSYEEKDTLLRSIANLETMMQQGISVVTRFLGKYLVCWDGVKFRKSLLSLIEWATFSSYAEFEELILTNLFNHFCTSQWEVKVEIINCLCNLLTNMHLVDLRRFKKGTKPPFLGVHAQWLSEHKTLHCIKEAIEYFIMIGLIAEPQSNALLHRAITFYSMVFQFEKNMPDMTVVHFSVVYRSMFAQNSAAFRRVCELILSYRSKIVQMDPAAANNLIEDKIKLVGHYVNDIMNCLWTGKALSNSESGIIFQELNSSAREELKRITGGNPDKAFILSNNMLLIPYIYTILKGSPELNLRTVTAKDKIWEILEIHLEEVANLITEALESDNQNSGMLSYL</sequence>
<evidence type="ECO:0000256" key="1">
    <source>
        <dbReference type="ARBA" id="ARBA00004123"/>
    </source>
</evidence>
<dbReference type="InParanoid" id="A0A482WUN9"/>
<name>A0A482WUN9_LAOST</name>
<gene>
    <name evidence="7" type="ORF">LSTR_LSTR004704</name>
</gene>
<evidence type="ECO:0000256" key="5">
    <source>
        <dbReference type="ARBA" id="ARBA00023242"/>
    </source>
</evidence>
<dbReference type="OrthoDB" id="6347512at2759"/>
<dbReference type="InterPro" id="IPR012485">
    <property type="entry name" value="CENP-I"/>
</dbReference>
<comment type="subcellular location">
    <subcellularLocation>
        <location evidence="2">Chromosome</location>
        <location evidence="2">Centromere</location>
    </subcellularLocation>
    <subcellularLocation>
        <location evidence="1">Nucleus</location>
    </subcellularLocation>
</comment>
<dbReference type="GO" id="GO:0000070">
    <property type="term" value="P:mitotic sister chromatid segregation"/>
    <property type="evidence" value="ECO:0007669"/>
    <property type="project" value="TreeGrafter"/>
</dbReference>
<evidence type="ECO:0008006" key="9">
    <source>
        <dbReference type="Google" id="ProtNLM"/>
    </source>
</evidence>
<keyword evidence="5" id="KW-0539">Nucleus</keyword>
<dbReference type="SUPFAM" id="SSF48371">
    <property type="entry name" value="ARM repeat"/>
    <property type="match status" value="1"/>
</dbReference>
<dbReference type="Proteomes" id="UP000291343">
    <property type="component" value="Unassembled WGS sequence"/>
</dbReference>
<keyword evidence="4" id="KW-0158">Chromosome</keyword>
<protein>
    <recommendedName>
        <fullName evidence="9">Centromere protein I</fullName>
    </recommendedName>
</protein>
<dbReference type="Pfam" id="PF07778">
    <property type="entry name" value="CENP-I"/>
    <property type="match status" value="1"/>
</dbReference>
<dbReference type="GO" id="GO:0034080">
    <property type="term" value="P:CENP-A containing chromatin assembly"/>
    <property type="evidence" value="ECO:0007669"/>
    <property type="project" value="TreeGrafter"/>
</dbReference>
<evidence type="ECO:0000256" key="6">
    <source>
        <dbReference type="ARBA" id="ARBA00023328"/>
    </source>
</evidence>
<proteinExistence type="inferred from homology"/>
<comment type="caution">
    <text evidence="7">The sequence shown here is derived from an EMBL/GenBank/DDBJ whole genome shotgun (WGS) entry which is preliminary data.</text>
</comment>
<comment type="similarity">
    <text evidence="3">Belongs to the CENP-I/CTF3 family.</text>
</comment>
<dbReference type="EMBL" id="QKKF02025464">
    <property type="protein sequence ID" value="RZF37016.1"/>
    <property type="molecule type" value="Genomic_DNA"/>
</dbReference>
<reference evidence="7 8" key="1">
    <citation type="journal article" date="2017" name="Gigascience">
        <title>Genome sequence of the small brown planthopper, Laodelphax striatellus.</title>
        <authorList>
            <person name="Zhu J."/>
            <person name="Jiang F."/>
            <person name="Wang X."/>
            <person name="Yang P."/>
            <person name="Bao Y."/>
            <person name="Zhao W."/>
            <person name="Wang W."/>
            <person name="Lu H."/>
            <person name="Wang Q."/>
            <person name="Cui N."/>
            <person name="Li J."/>
            <person name="Chen X."/>
            <person name="Luo L."/>
            <person name="Yu J."/>
            <person name="Kang L."/>
            <person name="Cui F."/>
        </authorList>
    </citation>
    <scope>NUCLEOTIDE SEQUENCE [LARGE SCALE GENOMIC DNA]</scope>
    <source>
        <strain evidence="7">Lst14</strain>
    </source>
</reference>
<evidence type="ECO:0000313" key="8">
    <source>
        <dbReference type="Proteomes" id="UP000291343"/>
    </source>
</evidence>
<dbReference type="PANTHER" id="PTHR48208">
    <property type="entry name" value="CENTROMERE PROTEIN I"/>
    <property type="match status" value="1"/>
</dbReference>
<dbReference type="GO" id="GO:0000939">
    <property type="term" value="C:inner kinetochore"/>
    <property type="evidence" value="ECO:0007669"/>
    <property type="project" value="TreeGrafter"/>
</dbReference>
<evidence type="ECO:0000256" key="2">
    <source>
        <dbReference type="ARBA" id="ARBA00004584"/>
    </source>
</evidence>
<dbReference type="AlphaFoldDB" id="A0A482WUN9"/>
<accession>A0A482WUN9</accession>
<keyword evidence="8" id="KW-1185">Reference proteome</keyword>
<dbReference type="STRING" id="195883.A0A482WUN9"/>